<reference evidence="1 2" key="1">
    <citation type="submission" date="2023-02" db="EMBL/GenBank/DDBJ databases">
        <title>LHISI_Scaffold_Assembly.</title>
        <authorList>
            <person name="Stuart O.P."/>
            <person name="Cleave R."/>
            <person name="Magrath M.J.L."/>
            <person name="Mikheyev A.S."/>
        </authorList>
    </citation>
    <scope>NUCLEOTIDE SEQUENCE [LARGE SCALE GENOMIC DNA]</scope>
    <source>
        <strain evidence="1">Daus_M_001</strain>
        <tissue evidence="1">Leg muscle</tissue>
    </source>
</reference>
<comment type="caution">
    <text evidence="1">The sequence shown here is derived from an EMBL/GenBank/DDBJ whole genome shotgun (WGS) entry which is preliminary data.</text>
</comment>
<dbReference type="EMBL" id="JARBHB010000016">
    <property type="protein sequence ID" value="KAJ8866686.1"/>
    <property type="molecule type" value="Genomic_DNA"/>
</dbReference>
<sequence>MNENKVLGRGGNRKKGMRSTRLRVLLRKLYKKPFLWLLPHTTPTSSNGYTAHLPPRRTGFNPRPVHCGFSQVGIVPNEAAGRQVFSRISRFPHPINSGAAPYSLRFTLIDSQGSAVESRPNLFTHSLTHANIQYFPFCVLLPYMTFHYHGRDGAVMAERLACSPPTKENRVQSPANSLGFSQVRIVADDDTGRMRFSGISRFPCPCIPLIVPFTTHFTIIGSVICLMDMITLRQVVSCVPQRTRFACHRLRRYVTYATYLLYDACEHEQHPATLAFMNRLSAVRGVRLCPAGSAGVARLALQARVWTEHCSLLPQDSQKWLSDPEPPMGDKIAILGKRSAGCEPSMHGMVHRRCVQCDCRTHLELRVTDRRRLAVRSLHQYSWRRVSAAAVPAPPPPLSVHYRVILSHENSHRTRPPSAGMAKGFVSRNLFNHGGLHTRR</sequence>
<gene>
    <name evidence="1" type="ORF">PR048_032547</name>
</gene>
<evidence type="ECO:0000313" key="1">
    <source>
        <dbReference type="EMBL" id="KAJ8866686.1"/>
    </source>
</evidence>
<name>A0ABQ9G6P7_9NEOP</name>
<proteinExistence type="predicted"/>
<keyword evidence="2" id="KW-1185">Reference proteome</keyword>
<dbReference type="Proteomes" id="UP001159363">
    <property type="component" value="Chromosome 15"/>
</dbReference>
<protein>
    <submittedName>
        <fullName evidence="1">Uncharacterized protein</fullName>
    </submittedName>
</protein>
<evidence type="ECO:0000313" key="2">
    <source>
        <dbReference type="Proteomes" id="UP001159363"/>
    </source>
</evidence>
<accession>A0ABQ9G6P7</accession>
<organism evidence="1 2">
    <name type="scientific">Dryococelus australis</name>
    <dbReference type="NCBI Taxonomy" id="614101"/>
    <lineage>
        <taxon>Eukaryota</taxon>
        <taxon>Metazoa</taxon>
        <taxon>Ecdysozoa</taxon>
        <taxon>Arthropoda</taxon>
        <taxon>Hexapoda</taxon>
        <taxon>Insecta</taxon>
        <taxon>Pterygota</taxon>
        <taxon>Neoptera</taxon>
        <taxon>Polyneoptera</taxon>
        <taxon>Phasmatodea</taxon>
        <taxon>Verophasmatodea</taxon>
        <taxon>Anareolatae</taxon>
        <taxon>Phasmatidae</taxon>
        <taxon>Eurycanthinae</taxon>
        <taxon>Dryococelus</taxon>
    </lineage>
</organism>